<dbReference type="InterPro" id="IPR013783">
    <property type="entry name" value="Ig-like_fold"/>
</dbReference>
<dbReference type="InterPro" id="IPR011635">
    <property type="entry name" value="CARDB"/>
</dbReference>
<evidence type="ECO:0000259" key="1">
    <source>
        <dbReference type="Pfam" id="PF07705"/>
    </source>
</evidence>
<gene>
    <name evidence="3" type="ORF">SYV04_17385</name>
</gene>
<evidence type="ECO:0000259" key="2">
    <source>
        <dbReference type="Pfam" id="PF20597"/>
    </source>
</evidence>
<feature type="domain" description="Choice-of-anchor A" evidence="2">
    <location>
        <begin position="637"/>
        <end position="871"/>
    </location>
</feature>
<dbReference type="Proteomes" id="UP001291309">
    <property type="component" value="Unassembled WGS sequence"/>
</dbReference>
<dbReference type="InterPro" id="IPR026588">
    <property type="entry name" value="Choice_anch_A"/>
</dbReference>
<dbReference type="Pfam" id="PF20597">
    <property type="entry name" value="pAdhesive_15"/>
    <property type="match status" value="1"/>
</dbReference>
<dbReference type="Pfam" id="PF07705">
    <property type="entry name" value="CARDB"/>
    <property type="match status" value="1"/>
</dbReference>
<evidence type="ECO:0000313" key="3">
    <source>
        <dbReference type="EMBL" id="MDY7228197.1"/>
    </source>
</evidence>
<feature type="domain" description="CARDB" evidence="1">
    <location>
        <begin position="509"/>
        <end position="617"/>
    </location>
</feature>
<dbReference type="PANTHER" id="PTHR45460">
    <property type="entry name" value="SIMILAR TO CYSTEINE PROTEINASE"/>
    <property type="match status" value="1"/>
</dbReference>
<organism evidence="3 4">
    <name type="scientific">Hyalangium rubrum</name>
    <dbReference type="NCBI Taxonomy" id="3103134"/>
    <lineage>
        <taxon>Bacteria</taxon>
        <taxon>Pseudomonadati</taxon>
        <taxon>Myxococcota</taxon>
        <taxon>Myxococcia</taxon>
        <taxon>Myxococcales</taxon>
        <taxon>Cystobacterineae</taxon>
        <taxon>Archangiaceae</taxon>
        <taxon>Hyalangium</taxon>
    </lineage>
</organism>
<dbReference type="EMBL" id="JAXIVS010000005">
    <property type="protein sequence ID" value="MDY7228197.1"/>
    <property type="molecule type" value="Genomic_DNA"/>
</dbReference>
<dbReference type="NCBIfam" id="TIGR04215">
    <property type="entry name" value="choice_anch_A"/>
    <property type="match status" value="1"/>
</dbReference>
<protein>
    <submittedName>
        <fullName evidence="3">Choice-of-anchor A family protein</fullName>
    </submittedName>
</protein>
<evidence type="ECO:0000313" key="4">
    <source>
        <dbReference type="Proteomes" id="UP001291309"/>
    </source>
</evidence>
<dbReference type="PANTHER" id="PTHR45460:SF2">
    <property type="entry name" value="ALPHA 1,3 GLUCANASE, GH71 FAMILY (EUROFUNG)"/>
    <property type="match status" value="1"/>
</dbReference>
<accession>A0ABU5H3Z9</accession>
<dbReference type="InterPro" id="IPR028994">
    <property type="entry name" value="Integrin_alpha_N"/>
</dbReference>
<name>A0ABU5H3Z9_9BACT</name>
<dbReference type="SUPFAM" id="SSF69318">
    <property type="entry name" value="Integrin alpha N-terminal domain"/>
    <property type="match status" value="1"/>
</dbReference>
<sequence>MSATTRGKKAAVRNWKFGHGLGAMALLVTASCGSTVEGEAQAADQRARVVASADACEVQPPFTPNFQPELEWKWPATSAGAAVMPQYKQVMMTPVVVEVNGDGVPDVVFNSFASTNYTTDGVIRAISGADGSELWTVTNTAQRVRGASSIAAGDIDNDGRVELCTIPESGNGIICFEHDGSLKFRTSVPANNWGGVSFADLEGDGSVEILNGNHVFSATGALKWVGSDGMGGVNGGTGPISFAADIDGDGIQEVVNDRAVYRANGTLKCMSNSVGHGLAGVGNFDGDSHGEIVVVWNGNVSLLDDNCAHLWTRLLPGGGVGGAPNIADFDNDGQAEIGVAGATNYSVFETNGTVKWSRATQDQSSNRTGSSTFDFEGDGKAEVVYADETRLRIYDGATGAVRFDVAHSSGTTYENPVIVDVDADDSAEIVIAVNDYGAASNSGIRVFRDRTDGWVNTRRIWNQHAYSVTNVNDNGTIPAHPVENWRVPGLNTFRSNSQGTGTTSPFAAPDVIASEVQAQCNTSEEILTLVARVTNQGDAATSAGMKVAFYMGNPAAGGTLLDVVTLSNVLAPGTSRTVTYQMSPAPGGLHQVYVVADDDGTGTGRELECREDNNVASATLDLTCSAEPTDPCIQVRLNDYNLFLLEDYNLGTDVEGKVAAGGNITMNNFAVGSRLPETDTANVLVAGGNLTLSNGAVWGEAAYGGTLTADQTVLFPRGPATQGTPIDFAARGNELRSLSSSLANLAVNGTTTLETWGGIMLRGTDANVNVFTVNASSFTGATLLYIEAPASSLAVVNIYGASAHFSAFGHSFSGVDEHGVLYNFVDTTSITANGFGFWGTVLAPYADVNFSNGSWDGGMYAKSLTGYAEGHINALNPRDICVEEPN</sequence>
<comment type="caution">
    <text evidence="3">The sequence shown here is derived from an EMBL/GenBank/DDBJ whole genome shotgun (WGS) entry which is preliminary data.</text>
</comment>
<reference evidence="3 4" key="1">
    <citation type="submission" date="2023-12" db="EMBL/GenBank/DDBJ databases">
        <title>the genome sequence of Hyalangium sp. s54d21.</title>
        <authorList>
            <person name="Zhang X."/>
        </authorList>
    </citation>
    <scope>NUCLEOTIDE SEQUENCE [LARGE SCALE GENOMIC DNA]</scope>
    <source>
        <strain evidence="4">s54d21</strain>
    </source>
</reference>
<keyword evidence="4" id="KW-1185">Reference proteome</keyword>
<dbReference type="Gene3D" id="2.60.40.10">
    <property type="entry name" value="Immunoglobulins"/>
    <property type="match status" value="1"/>
</dbReference>
<dbReference type="PROSITE" id="PS51257">
    <property type="entry name" value="PROKAR_LIPOPROTEIN"/>
    <property type="match status" value="1"/>
</dbReference>
<dbReference type="RefSeq" id="WP_321546921.1">
    <property type="nucleotide sequence ID" value="NZ_JAXIVS010000005.1"/>
</dbReference>
<proteinExistence type="predicted"/>